<dbReference type="NCBIfam" id="NF006530">
    <property type="entry name" value="PRK08999.1"/>
    <property type="match status" value="1"/>
</dbReference>
<evidence type="ECO:0000256" key="3">
    <source>
        <dbReference type="ARBA" id="ARBA00022457"/>
    </source>
</evidence>
<dbReference type="GO" id="GO:0006260">
    <property type="term" value="P:DNA replication"/>
    <property type="evidence" value="ECO:0007669"/>
    <property type="project" value="UniProtKB-KW"/>
</dbReference>
<keyword evidence="7 17" id="KW-0378">Hydrolase</keyword>
<dbReference type="SUPFAM" id="SSF55811">
    <property type="entry name" value="Nudix"/>
    <property type="match status" value="1"/>
</dbReference>
<evidence type="ECO:0000256" key="11">
    <source>
        <dbReference type="ARBA" id="ARBA00036904"/>
    </source>
</evidence>
<dbReference type="PANTHER" id="PTHR47707:SF1">
    <property type="entry name" value="NUDIX HYDROLASE FAMILY PROTEIN"/>
    <property type="match status" value="1"/>
</dbReference>
<evidence type="ECO:0000256" key="5">
    <source>
        <dbReference type="ARBA" id="ARBA00022723"/>
    </source>
</evidence>
<evidence type="ECO:0000256" key="17">
    <source>
        <dbReference type="RuleBase" id="RU003476"/>
    </source>
</evidence>
<dbReference type="CDD" id="cd00564">
    <property type="entry name" value="TMP_TenI"/>
    <property type="match status" value="1"/>
</dbReference>
<evidence type="ECO:0000259" key="18">
    <source>
        <dbReference type="PROSITE" id="PS51462"/>
    </source>
</evidence>
<dbReference type="InterPro" id="IPR015797">
    <property type="entry name" value="NUDIX_hydrolase-like_dom_sf"/>
</dbReference>
<feature type="domain" description="Nudix hydrolase" evidence="18">
    <location>
        <begin position="17"/>
        <end position="152"/>
    </location>
</feature>
<dbReference type="EC" id="3.6.1.55" evidence="12"/>
<keyword evidence="9" id="KW-0234">DNA repair</keyword>
<keyword evidence="5" id="KW-0479">Metal-binding</keyword>
<evidence type="ECO:0000256" key="12">
    <source>
        <dbReference type="ARBA" id="ARBA00038905"/>
    </source>
</evidence>
<evidence type="ECO:0000256" key="16">
    <source>
        <dbReference type="ARBA" id="ARBA00042798"/>
    </source>
</evidence>
<keyword evidence="4" id="KW-0235">DNA replication</keyword>
<dbReference type="InterPro" id="IPR013785">
    <property type="entry name" value="Aldolase_TIM"/>
</dbReference>
<evidence type="ECO:0000256" key="6">
    <source>
        <dbReference type="ARBA" id="ARBA00022763"/>
    </source>
</evidence>
<evidence type="ECO:0000256" key="15">
    <source>
        <dbReference type="ARBA" id="ARBA00041979"/>
    </source>
</evidence>
<comment type="catalytic activity">
    <reaction evidence="11">
        <text>8-oxo-GTP + H2O = 8-oxo-GMP + diphosphate + H(+)</text>
        <dbReference type="Rhea" id="RHEA:67616"/>
        <dbReference type="ChEBI" id="CHEBI:15377"/>
        <dbReference type="ChEBI" id="CHEBI:15378"/>
        <dbReference type="ChEBI" id="CHEBI:33019"/>
        <dbReference type="ChEBI" id="CHEBI:143553"/>
        <dbReference type="ChEBI" id="CHEBI:145694"/>
    </reaction>
</comment>
<dbReference type="GO" id="GO:0006281">
    <property type="term" value="P:DNA repair"/>
    <property type="evidence" value="ECO:0007669"/>
    <property type="project" value="UniProtKB-KW"/>
</dbReference>
<dbReference type="Gene3D" id="3.90.79.10">
    <property type="entry name" value="Nucleoside Triphosphate Pyrophosphohydrolase"/>
    <property type="match status" value="1"/>
</dbReference>
<dbReference type="GO" id="GO:0044716">
    <property type="term" value="F:8-oxo-GDP phosphatase activity"/>
    <property type="evidence" value="ECO:0007669"/>
    <property type="project" value="TreeGrafter"/>
</dbReference>
<evidence type="ECO:0000256" key="4">
    <source>
        <dbReference type="ARBA" id="ARBA00022705"/>
    </source>
</evidence>
<evidence type="ECO:0000256" key="8">
    <source>
        <dbReference type="ARBA" id="ARBA00022842"/>
    </source>
</evidence>
<evidence type="ECO:0000256" key="10">
    <source>
        <dbReference type="ARBA" id="ARBA00035861"/>
    </source>
</evidence>
<comment type="catalytic activity">
    <reaction evidence="10">
        <text>8-oxo-dGTP + H2O = 8-oxo-dGMP + diphosphate + H(+)</text>
        <dbReference type="Rhea" id="RHEA:31575"/>
        <dbReference type="ChEBI" id="CHEBI:15377"/>
        <dbReference type="ChEBI" id="CHEBI:15378"/>
        <dbReference type="ChEBI" id="CHEBI:33019"/>
        <dbReference type="ChEBI" id="CHEBI:63224"/>
        <dbReference type="ChEBI" id="CHEBI:77896"/>
        <dbReference type="EC" id="3.6.1.55"/>
    </reaction>
</comment>
<dbReference type="InterPro" id="IPR020084">
    <property type="entry name" value="NUDIX_hydrolase_CS"/>
</dbReference>
<dbReference type="InterPro" id="IPR022998">
    <property type="entry name" value="ThiamineP_synth_TenI"/>
</dbReference>
<keyword evidence="6" id="KW-0227">DNA damage</keyword>
<accession>A0A6L5K003</accession>
<dbReference type="Proteomes" id="UP000480275">
    <property type="component" value="Unassembled WGS sequence"/>
</dbReference>
<evidence type="ECO:0000256" key="2">
    <source>
        <dbReference type="ARBA" id="ARBA00005582"/>
    </source>
</evidence>
<dbReference type="GO" id="GO:0044715">
    <property type="term" value="F:8-oxo-dGDP phosphatase activity"/>
    <property type="evidence" value="ECO:0007669"/>
    <property type="project" value="TreeGrafter"/>
</dbReference>
<dbReference type="InterPro" id="IPR047127">
    <property type="entry name" value="MutT-like"/>
</dbReference>
<sequence>MSTENRDSAAAGATVPPVVEVAAAVILENLASAPGGQRFMLAQRPPGKVFAGYWEFPGGKVEAGETARQALDRELTEELGVSVTAATPWLCREFVYPHATVRLHFFRVTAWAGEIRPIEHSGFAWLTPGEPSPVSPILPANGPILRALELPTHCFITHAEASGADAELARLARALAAYAIPLTPLTPAADSPAAASPSERRLLIQVRDKSLPAAERQRFAAAVVALARRYAHVIVLVNDDVELARTVAADGVHLPAARLAQSEARPDLAWVGASCHNAEELARAATLGCDFVMLGPVLATPSHPEQGGIGWEGFARLAATSALPVFALGGMRPELAATATAHGAHGIALLRGWP</sequence>
<evidence type="ECO:0000256" key="13">
    <source>
        <dbReference type="ARBA" id="ARBA00040794"/>
    </source>
</evidence>
<dbReference type="InterPro" id="IPR036206">
    <property type="entry name" value="ThiamineP_synth_sf"/>
</dbReference>
<name>A0A6L5K003_RHOTE</name>
<evidence type="ECO:0000313" key="20">
    <source>
        <dbReference type="Proteomes" id="UP000480275"/>
    </source>
</evidence>
<reference evidence="19 20" key="1">
    <citation type="submission" date="2019-10" db="EMBL/GenBank/DDBJ databases">
        <title>Whole-genome sequence of the purple nonsulfur photosynthetic bacterium Rhodocyclus tenuis.</title>
        <authorList>
            <person name="Kyndt J.A."/>
            <person name="Meyer T.E."/>
        </authorList>
    </citation>
    <scope>NUCLEOTIDE SEQUENCE [LARGE SCALE GENOMIC DNA]</scope>
    <source>
        <strain evidence="19 20">DSM 110</strain>
    </source>
</reference>
<dbReference type="CDD" id="cd03425">
    <property type="entry name" value="NUDIX_MutT_NudA_like"/>
    <property type="match status" value="1"/>
</dbReference>
<protein>
    <recommendedName>
        <fullName evidence="13">8-oxo-dGTP diphosphatase</fullName>
        <ecNumber evidence="12">3.6.1.55</ecNumber>
    </recommendedName>
    <alternativeName>
        <fullName evidence="16">7,8-dihydro-8-oxoguanine-triphosphatase</fullName>
    </alternativeName>
    <alternativeName>
        <fullName evidence="15">Mutator protein MutT</fullName>
    </alternativeName>
    <alternativeName>
        <fullName evidence="14">dGTP pyrophosphohydrolase</fullName>
    </alternativeName>
</protein>
<keyword evidence="8" id="KW-0460">Magnesium</keyword>
<dbReference type="Gene3D" id="3.20.20.70">
    <property type="entry name" value="Aldolase class I"/>
    <property type="match status" value="1"/>
</dbReference>
<dbReference type="Pfam" id="PF00293">
    <property type="entry name" value="NUDIX"/>
    <property type="match status" value="1"/>
</dbReference>
<comment type="caution">
    <text evidence="19">The sequence shown here is derived from an EMBL/GenBank/DDBJ whole genome shotgun (WGS) entry which is preliminary data.</text>
</comment>
<dbReference type="GO" id="GO:0008413">
    <property type="term" value="F:8-oxo-7,8-dihydroguanosine triphosphate pyrophosphatase activity"/>
    <property type="evidence" value="ECO:0007669"/>
    <property type="project" value="TreeGrafter"/>
</dbReference>
<dbReference type="PROSITE" id="PS00893">
    <property type="entry name" value="NUDIX_BOX"/>
    <property type="match status" value="1"/>
</dbReference>
<evidence type="ECO:0000256" key="1">
    <source>
        <dbReference type="ARBA" id="ARBA00001946"/>
    </source>
</evidence>
<dbReference type="PROSITE" id="PS51462">
    <property type="entry name" value="NUDIX"/>
    <property type="match status" value="1"/>
</dbReference>
<dbReference type="SUPFAM" id="SSF51391">
    <property type="entry name" value="Thiamin phosphate synthase"/>
    <property type="match status" value="1"/>
</dbReference>
<dbReference type="GO" id="GO:0009228">
    <property type="term" value="P:thiamine biosynthetic process"/>
    <property type="evidence" value="ECO:0007669"/>
    <property type="project" value="UniProtKB-KW"/>
</dbReference>
<evidence type="ECO:0000256" key="7">
    <source>
        <dbReference type="ARBA" id="ARBA00022801"/>
    </source>
</evidence>
<proteinExistence type="inferred from homology"/>
<dbReference type="Pfam" id="PF02581">
    <property type="entry name" value="TMP-TENI"/>
    <property type="match status" value="1"/>
</dbReference>
<keyword evidence="3" id="KW-0515">Mutator protein</keyword>
<dbReference type="EMBL" id="WIXJ01000007">
    <property type="protein sequence ID" value="MQY52150.1"/>
    <property type="molecule type" value="Genomic_DNA"/>
</dbReference>
<dbReference type="GO" id="GO:0046872">
    <property type="term" value="F:metal ion binding"/>
    <property type="evidence" value="ECO:0007669"/>
    <property type="project" value="UniProtKB-KW"/>
</dbReference>
<dbReference type="PRINTS" id="PR00502">
    <property type="entry name" value="NUDIXFAMILY"/>
</dbReference>
<comment type="similarity">
    <text evidence="2 17">Belongs to the Nudix hydrolase family.</text>
</comment>
<dbReference type="OrthoDB" id="9810648at2"/>
<dbReference type="InterPro" id="IPR020476">
    <property type="entry name" value="Nudix_hydrolase"/>
</dbReference>
<organism evidence="19 20">
    <name type="scientific">Rhodocyclus tenuis</name>
    <name type="common">Rhodospirillum tenue</name>
    <dbReference type="NCBI Taxonomy" id="1066"/>
    <lineage>
        <taxon>Bacteria</taxon>
        <taxon>Pseudomonadati</taxon>
        <taxon>Pseudomonadota</taxon>
        <taxon>Betaproteobacteria</taxon>
        <taxon>Rhodocyclales</taxon>
        <taxon>Rhodocyclaceae</taxon>
        <taxon>Rhodocyclus</taxon>
    </lineage>
</organism>
<evidence type="ECO:0000256" key="14">
    <source>
        <dbReference type="ARBA" id="ARBA00041592"/>
    </source>
</evidence>
<comment type="cofactor">
    <cofactor evidence="1">
        <name>Mg(2+)</name>
        <dbReference type="ChEBI" id="CHEBI:18420"/>
    </cofactor>
</comment>
<dbReference type="PANTHER" id="PTHR47707">
    <property type="entry name" value="8-OXO-DGTP DIPHOSPHATASE"/>
    <property type="match status" value="1"/>
</dbReference>
<evidence type="ECO:0000256" key="9">
    <source>
        <dbReference type="ARBA" id="ARBA00023204"/>
    </source>
</evidence>
<dbReference type="GO" id="GO:0035539">
    <property type="term" value="F:8-oxo-7,8-dihydrodeoxyguanosine triphosphate pyrophosphatase activity"/>
    <property type="evidence" value="ECO:0007669"/>
    <property type="project" value="UniProtKB-EC"/>
</dbReference>
<gene>
    <name evidence="19" type="ORF">GHK24_10230</name>
</gene>
<dbReference type="InterPro" id="IPR000086">
    <property type="entry name" value="NUDIX_hydrolase_dom"/>
</dbReference>
<evidence type="ECO:0000313" key="19">
    <source>
        <dbReference type="EMBL" id="MQY52150.1"/>
    </source>
</evidence>
<dbReference type="AlphaFoldDB" id="A0A6L5K003"/>